<gene>
    <name evidence="1" type="ORF">NY151_11105</name>
</gene>
<proteinExistence type="predicted"/>
<reference evidence="1" key="1">
    <citation type="submission" date="2023-01" db="EMBL/GenBank/DDBJ databases">
        <title>Phages are important unrecognized players in the ecology of the oral pathogen Porphyromonas gingivalis.</title>
        <authorList>
            <person name="Matrishin C.B."/>
            <person name="Kauffman K.M."/>
        </authorList>
    </citation>
    <scope>NUCLEOTIDE SEQUENCE</scope>
    <source>
        <strain evidence="1">ATCC 49417</strain>
    </source>
</reference>
<name>A0AAF0BBL2_PORGN</name>
<dbReference type="EMBL" id="CP116614">
    <property type="protein sequence ID" value="WCG04264.1"/>
    <property type="molecule type" value="Genomic_DNA"/>
</dbReference>
<sequence>MFPRHVFRDMNKEIFRTQTI</sequence>
<accession>A0AAF0BBL2</accession>
<evidence type="ECO:0000313" key="1">
    <source>
        <dbReference type="EMBL" id="WCG04264.1"/>
    </source>
</evidence>
<evidence type="ECO:0000313" key="2">
    <source>
        <dbReference type="Proteomes" id="UP001179501"/>
    </source>
</evidence>
<dbReference type="RefSeq" id="WP_230456045.1">
    <property type="nucleotide sequence ID" value="NZ_BAABSH010000026.1"/>
</dbReference>
<organism evidence="1 2">
    <name type="scientific">Porphyromonas gingivalis</name>
    <name type="common">Bacteroides gingivalis</name>
    <dbReference type="NCBI Taxonomy" id="837"/>
    <lineage>
        <taxon>Bacteria</taxon>
        <taxon>Pseudomonadati</taxon>
        <taxon>Bacteroidota</taxon>
        <taxon>Bacteroidia</taxon>
        <taxon>Bacteroidales</taxon>
        <taxon>Porphyromonadaceae</taxon>
        <taxon>Porphyromonas</taxon>
    </lineage>
</organism>
<protein>
    <submittedName>
        <fullName evidence="1">Uncharacterized protein</fullName>
    </submittedName>
</protein>
<dbReference type="GeneID" id="69053913"/>
<dbReference type="Proteomes" id="UP001179501">
    <property type="component" value="Chromosome"/>
</dbReference>
<dbReference type="AlphaFoldDB" id="A0AAF0BBL2"/>